<evidence type="ECO:0000259" key="6">
    <source>
        <dbReference type="Pfam" id="PF01699"/>
    </source>
</evidence>
<name>A0A5P3XEB6_PARBF</name>
<accession>A0A5P3XEB6</accession>
<dbReference type="Gene3D" id="1.20.1420.30">
    <property type="entry name" value="NCX, central ion-binding region"/>
    <property type="match status" value="1"/>
</dbReference>
<feature type="transmembrane region" description="Helical" evidence="5">
    <location>
        <begin position="33"/>
        <end position="56"/>
    </location>
</feature>
<gene>
    <name evidence="7" type="ORF">D4A35_00175</name>
</gene>
<feature type="transmembrane region" description="Helical" evidence="5">
    <location>
        <begin position="68"/>
        <end position="90"/>
    </location>
</feature>
<dbReference type="InterPro" id="IPR044880">
    <property type="entry name" value="NCX_ion-bd_dom_sf"/>
</dbReference>
<evidence type="ECO:0000256" key="3">
    <source>
        <dbReference type="ARBA" id="ARBA00022989"/>
    </source>
</evidence>
<evidence type="ECO:0000313" key="7">
    <source>
        <dbReference type="EMBL" id="QEZ67421.1"/>
    </source>
</evidence>
<evidence type="ECO:0000256" key="5">
    <source>
        <dbReference type="SAM" id="Phobius"/>
    </source>
</evidence>
<evidence type="ECO:0000256" key="4">
    <source>
        <dbReference type="ARBA" id="ARBA00023136"/>
    </source>
</evidence>
<feature type="transmembrane region" description="Helical" evidence="5">
    <location>
        <begin position="303"/>
        <end position="319"/>
    </location>
</feature>
<reference evidence="7 8" key="1">
    <citation type="submission" date="2018-09" db="EMBL/GenBank/DDBJ databases">
        <title>A clostridial neurotoxin that targets Anopheles mosquitoes.</title>
        <authorList>
            <person name="Contreras E."/>
            <person name="Masuyer G."/>
            <person name="Qureshi N."/>
            <person name="Chawla S."/>
            <person name="Lim H.L."/>
            <person name="Chen J."/>
            <person name="Stenmark P."/>
            <person name="Gill S."/>
        </authorList>
    </citation>
    <scope>NUCLEOTIDE SEQUENCE [LARGE SCALE GENOMIC DNA]</scope>
    <source>
        <strain evidence="7 8">Cbm</strain>
    </source>
</reference>
<keyword evidence="4 5" id="KW-0472">Membrane</keyword>
<dbReference type="GO" id="GO:0005886">
    <property type="term" value="C:plasma membrane"/>
    <property type="evidence" value="ECO:0007669"/>
    <property type="project" value="TreeGrafter"/>
</dbReference>
<keyword evidence="3 5" id="KW-1133">Transmembrane helix</keyword>
<evidence type="ECO:0000313" key="8">
    <source>
        <dbReference type="Proteomes" id="UP000326961"/>
    </source>
</evidence>
<feature type="transmembrane region" description="Helical" evidence="5">
    <location>
        <begin position="272"/>
        <end position="291"/>
    </location>
</feature>
<dbReference type="AlphaFoldDB" id="A0A5P3XEB6"/>
<comment type="subcellular location">
    <subcellularLocation>
        <location evidence="1">Membrane</location>
        <topology evidence="1">Multi-pass membrane protein</topology>
    </subcellularLocation>
</comment>
<evidence type="ECO:0000256" key="1">
    <source>
        <dbReference type="ARBA" id="ARBA00004141"/>
    </source>
</evidence>
<dbReference type="Pfam" id="PF01699">
    <property type="entry name" value="Na_Ca_ex"/>
    <property type="match status" value="2"/>
</dbReference>
<feature type="domain" description="Sodium/calcium exchanger membrane region" evidence="6">
    <location>
        <begin position="179"/>
        <end position="318"/>
    </location>
</feature>
<dbReference type="EMBL" id="CP032452">
    <property type="protein sequence ID" value="QEZ67421.1"/>
    <property type="molecule type" value="Genomic_DNA"/>
</dbReference>
<feature type="transmembrane region" description="Helical" evidence="5">
    <location>
        <begin position="102"/>
        <end position="120"/>
    </location>
</feature>
<feature type="transmembrane region" description="Helical" evidence="5">
    <location>
        <begin position="127"/>
        <end position="146"/>
    </location>
</feature>
<dbReference type="Proteomes" id="UP000326961">
    <property type="component" value="Chromosome"/>
</dbReference>
<proteinExistence type="predicted"/>
<dbReference type="GO" id="GO:0008273">
    <property type="term" value="F:calcium, potassium:sodium antiporter activity"/>
    <property type="evidence" value="ECO:0007669"/>
    <property type="project" value="TreeGrafter"/>
</dbReference>
<evidence type="ECO:0000256" key="2">
    <source>
        <dbReference type="ARBA" id="ARBA00022692"/>
    </source>
</evidence>
<organism evidence="7 8">
    <name type="scientific">Paraclostridium bifermentans</name>
    <name type="common">Clostridium bifermentans</name>
    <dbReference type="NCBI Taxonomy" id="1490"/>
    <lineage>
        <taxon>Bacteria</taxon>
        <taxon>Bacillati</taxon>
        <taxon>Bacillota</taxon>
        <taxon>Clostridia</taxon>
        <taxon>Peptostreptococcales</taxon>
        <taxon>Peptostreptococcaceae</taxon>
        <taxon>Paraclostridium</taxon>
    </lineage>
</organism>
<dbReference type="PANTHER" id="PTHR10846">
    <property type="entry name" value="SODIUM/POTASSIUM/CALCIUM EXCHANGER"/>
    <property type="match status" value="1"/>
</dbReference>
<dbReference type="GO" id="GO:0006874">
    <property type="term" value="P:intracellular calcium ion homeostasis"/>
    <property type="evidence" value="ECO:0007669"/>
    <property type="project" value="TreeGrafter"/>
</dbReference>
<feature type="transmembrane region" description="Helical" evidence="5">
    <location>
        <begin position="178"/>
        <end position="197"/>
    </location>
</feature>
<keyword evidence="2 5" id="KW-0812">Transmembrane</keyword>
<dbReference type="NCBIfam" id="TIGR00367">
    <property type="entry name" value="calcium/sodium antiporter"/>
    <property type="match status" value="1"/>
</dbReference>
<sequence length="320" mass="33994">MSFLILIIGFALLIKGADVFVEGASSVAKRFNVPPMLIGLTIVAMGTSAPEAAVSISSSLAGQNDMSIANVVGSNFFNILIVLGVSAIIAKLPVEKNTIKKDTPFLVFISALLIILGLNFKISRFDGLVLLLLFIFFLVNMIKSNLGQKNSDVSAGESAIAIEAVEVVESEVSSLPKTIVICLIGIVGIVWGGDLVVDSATKIATAFGMSANLVGLTIVAMGTSLPEFVTSVIAVRKGETEIAIGNVIGSNIFNILLVLGLAAVIHPMTISLFALIDTIFMTLITVLLYIFMKKNNCLNKTHGFIFIAIYIAYMAYTIIR</sequence>
<protein>
    <submittedName>
        <fullName evidence="7">Sodium:calcium antiporter</fullName>
    </submittedName>
</protein>
<dbReference type="RefSeq" id="WP_150885136.1">
    <property type="nucleotide sequence ID" value="NZ_CP032452.1"/>
</dbReference>
<dbReference type="InterPro" id="IPR004481">
    <property type="entry name" value="K/Na/Ca-exchanger"/>
</dbReference>
<feature type="transmembrane region" description="Helical" evidence="5">
    <location>
        <begin position="242"/>
        <end position="265"/>
    </location>
</feature>
<dbReference type="GO" id="GO:0005262">
    <property type="term" value="F:calcium channel activity"/>
    <property type="evidence" value="ECO:0007669"/>
    <property type="project" value="TreeGrafter"/>
</dbReference>
<feature type="domain" description="Sodium/calcium exchanger membrane region" evidence="6">
    <location>
        <begin position="2"/>
        <end position="142"/>
    </location>
</feature>
<dbReference type="InterPro" id="IPR004837">
    <property type="entry name" value="NaCa_Exmemb"/>
</dbReference>
<dbReference type="PANTHER" id="PTHR10846:SF8">
    <property type="entry name" value="INNER MEMBRANE PROTEIN YRBG"/>
    <property type="match status" value="1"/>
</dbReference>